<dbReference type="KEGG" id="srub:C2R22_16920"/>
<reference evidence="3 4" key="1">
    <citation type="submission" date="2018-01" db="EMBL/GenBank/DDBJ databases">
        <title>Complete genome sequence of Salinigranum rubrum GX10T, an extremely halophilic archaeon isolated from a marine solar saltern.</title>
        <authorList>
            <person name="Han S."/>
        </authorList>
    </citation>
    <scope>NUCLEOTIDE SEQUENCE [LARGE SCALE GENOMIC DNA]</scope>
    <source>
        <strain evidence="3 4">GX10</strain>
    </source>
</reference>
<protein>
    <recommendedName>
        <fullName evidence="5">Metal-dependent hydrolase</fullName>
    </recommendedName>
</protein>
<feature type="transmembrane region" description="Helical" evidence="2">
    <location>
        <begin position="116"/>
        <end position="137"/>
    </location>
</feature>
<dbReference type="AlphaFoldDB" id="A0A2I8VMH6"/>
<evidence type="ECO:0008006" key="5">
    <source>
        <dbReference type="Google" id="ProtNLM"/>
    </source>
</evidence>
<keyword evidence="2" id="KW-0472">Membrane</keyword>
<keyword evidence="4" id="KW-1185">Reference proteome</keyword>
<evidence type="ECO:0000313" key="4">
    <source>
        <dbReference type="Proteomes" id="UP000236584"/>
    </source>
</evidence>
<dbReference type="CDD" id="cd14279">
    <property type="entry name" value="CUE"/>
    <property type="match status" value="1"/>
</dbReference>
<evidence type="ECO:0000256" key="1">
    <source>
        <dbReference type="SAM" id="MobiDB-lite"/>
    </source>
</evidence>
<name>A0A2I8VMH6_9EURY</name>
<feature type="transmembrane region" description="Helical" evidence="2">
    <location>
        <begin position="171"/>
        <end position="189"/>
    </location>
</feature>
<dbReference type="Proteomes" id="UP000236584">
    <property type="component" value="Chromosome"/>
</dbReference>
<dbReference type="Pfam" id="PF04307">
    <property type="entry name" value="YdjM"/>
    <property type="match status" value="1"/>
</dbReference>
<dbReference type="InterPro" id="IPR007404">
    <property type="entry name" value="YdjM-like"/>
</dbReference>
<proteinExistence type="predicted"/>
<evidence type="ECO:0000256" key="2">
    <source>
        <dbReference type="SAM" id="Phobius"/>
    </source>
</evidence>
<gene>
    <name evidence="3" type="ORF">C2R22_16920</name>
</gene>
<keyword evidence="2" id="KW-0812">Transmembrane</keyword>
<feature type="transmembrane region" description="Helical" evidence="2">
    <location>
        <begin position="84"/>
        <end position="109"/>
    </location>
</feature>
<sequence length="194" mass="20784">MSAAYGRARSARASSRDTPLTERREPMQSPGHLGVALLLAAPAWLLFSQFKAGLAFSALAALTAMFPDIDLYVMRYVFIEHHGLFHSLVFLVPAALVLGAVVAGGYLLVSDDGHPALSVYAFVTVALFTGMLAHLVGDVLTSPDVAPPIKPLYPVVEQRFVLDAAFVKANLWNLGPLALGLVTQAGLGIRRYLQ</sequence>
<evidence type="ECO:0000313" key="3">
    <source>
        <dbReference type="EMBL" id="AUV83121.1"/>
    </source>
</evidence>
<organism evidence="3 4">
    <name type="scientific">Salinigranum rubrum</name>
    <dbReference type="NCBI Taxonomy" id="755307"/>
    <lineage>
        <taxon>Archaea</taxon>
        <taxon>Methanobacteriati</taxon>
        <taxon>Methanobacteriota</taxon>
        <taxon>Stenosarchaea group</taxon>
        <taxon>Halobacteria</taxon>
        <taxon>Halobacteriales</taxon>
        <taxon>Haloferacaceae</taxon>
        <taxon>Salinigranum</taxon>
    </lineage>
</organism>
<feature type="region of interest" description="Disordered" evidence="1">
    <location>
        <begin position="1"/>
        <end position="28"/>
    </location>
</feature>
<accession>A0A2I8VMH6</accession>
<keyword evidence="2" id="KW-1133">Transmembrane helix</keyword>
<feature type="compositionally biased region" description="Low complexity" evidence="1">
    <location>
        <begin position="1"/>
        <end position="13"/>
    </location>
</feature>
<dbReference type="EMBL" id="CP026309">
    <property type="protein sequence ID" value="AUV83121.1"/>
    <property type="molecule type" value="Genomic_DNA"/>
</dbReference>